<proteinExistence type="predicted"/>
<dbReference type="BioCyc" id="JESP1508404:G14D9-13677-MONOMER"/>
<dbReference type="HOGENOM" id="CLU_1903882_0_0_9"/>
<geneLocation type="plasmid" evidence="2"/>
<accession>A0A0B5AUC3</accession>
<protein>
    <submittedName>
        <fullName evidence="1">Uncharacterized protein</fullName>
    </submittedName>
</protein>
<keyword evidence="2" id="KW-1185">Reference proteome</keyword>
<dbReference type="Pfam" id="PF25735">
    <property type="entry name" value="Phage_L5_gp82"/>
    <property type="match status" value="1"/>
</dbReference>
<dbReference type="KEGG" id="jeo:JMA_43540"/>
<gene>
    <name evidence="1" type="ORF">JMA_43540</name>
</gene>
<reference evidence="1 2" key="1">
    <citation type="submission" date="2014-08" db="EMBL/GenBank/DDBJ databases">
        <title>Complete genome of a marine bacteria Jeotgalibacillus malaysiensis.</title>
        <authorList>
            <person name="Yaakop A.S."/>
            <person name="Chan K.-G."/>
            <person name="Goh K.M."/>
        </authorList>
    </citation>
    <scope>NUCLEOTIDE SEQUENCE [LARGE SCALE GENOMIC DNA]</scope>
    <source>
        <strain evidence="1 2">D5</strain>
        <plasmid evidence="2">Plasmid</plasmid>
    </source>
</reference>
<evidence type="ECO:0000313" key="2">
    <source>
        <dbReference type="Proteomes" id="UP000031449"/>
    </source>
</evidence>
<dbReference type="InterPro" id="IPR058002">
    <property type="entry name" value="Gp82"/>
</dbReference>
<dbReference type="OrthoDB" id="2636613at2"/>
<name>A0A0B5AUC3_9BACL</name>
<dbReference type="AlphaFoldDB" id="A0A0B5AUC3"/>
<keyword evidence="1" id="KW-0614">Plasmid</keyword>
<dbReference type="Proteomes" id="UP000031449">
    <property type="component" value="Plasmid unnamed"/>
</dbReference>
<organism evidence="1 2">
    <name type="scientific">Jeotgalibacillus malaysiensis</name>
    <dbReference type="NCBI Taxonomy" id="1508404"/>
    <lineage>
        <taxon>Bacteria</taxon>
        <taxon>Bacillati</taxon>
        <taxon>Bacillota</taxon>
        <taxon>Bacilli</taxon>
        <taxon>Bacillales</taxon>
        <taxon>Caryophanaceae</taxon>
        <taxon>Jeotgalibacillus</taxon>
    </lineage>
</organism>
<evidence type="ECO:0000313" key="1">
    <source>
        <dbReference type="EMBL" id="AJD93671.1"/>
    </source>
</evidence>
<sequence>MNQLDSTVTTYLSYKSRTLDPSKKVRLYRNLHNGKISIKQGNLVVGHTDIAVVKQARFIVSEKNRQKVLEKKQKNVHAYVEGYWDETVFSTPGESVWYNPYMTEYFREVSTNEPCHMAEHVVVTSDGHIQIWN</sequence>
<dbReference type="EMBL" id="CP009417">
    <property type="protein sequence ID" value="AJD93671.1"/>
    <property type="molecule type" value="Genomic_DNA"/>
</dbReference>